<feature type="domain" description="CopZ zinc binding" evidence="2">
    <location>
        <begin position="3"/>
        <end position="59"/>
    </location>
</feature>
<dbReference type="CDD" id="cd10141">
    <property type="entry name" value="CopZ-like_Fer2_BFD-like"/>
    <property type="match status" value="1"/>
</dbReference>
<dbReference type="AlphaFoldDB" id="L0K8P6"/>
<proteinExistence type="predicted"/>
<dbReference type="InterPro" id="IPR040890">
    <property type="entry name" value="Znf_CopZ"/>
</dbReference>
<dbReference type="KEGG" id="hhl:Halha_0949"/>
<protein>
    <submittedName>
        <fullName evidence="3">NAD(P)H-nitrite reductase</fullName>
    </submittedName>
</protein>
<evidence type="ECO:0000259" key="1">
    <source>
        <dbReference type="Pfam" id="PF04324"/>
    </source>
</evidence>
<sequence>MKNNLCPQCDNLGRDINYTTVDSLVEKEIEGKKYSVCLTENCEVVYFNNLAIYETTDLRVQVWFKEDSTEDSPICYCSKLTRKEIKQAVAKGYNTVEEIREYTTKKLTGHCLTENPLGECCHQALQEEIAKQQ</sequence>
<evidence type="ECO:0000313" key="3">
    <source>
        <dbReference type="EMBL" id="AGB40910.1"/>
    </source>
</evidence>
<dbReference type="InterPro" id="IPR007419">
    <property type="entry name" value="BFD-like_2Fe2S-bd_dom"/>
</dbReference>
<dbReference type="Proteomes" id="UP000010880">
    <property type="component" value="Chromosome"/>
</dbReference>
<keyword evidence="4" id="KW-1185">Reference proteome</keyword>
<feature type="domain" description="BFD-like [2Fe-2S]-binding" evidence="1">
    <location>
        <begin position="74"/>
        <end position="124"/>
    </location>
</feature>
<dbReference type="Pfam" id="PF18423">
    <property type="entry name" value="zf_CopZ"/>
    <property type="match status" value="1"/>
</dbReference>
<organism evidence="3 4">
    <name type="scientific">Halobacteroides halobius (strain ATCC 35273 / DSM 5150 / MD-1)</name>
    <dbReference type="NCBI Taxonomy" id="748449"/>
    <lineage>
        <taxon>Bacteria</taxon>
        <taxon>Bacillati</taxon>
        <taxon>Bacillota</taxon>
        <taxon>Clostridia</taxon>
        <taxon>Halanaerobiales</taxon>
        <taxon>Halobacteroidaceae</taxon>
        <taxon>Halobacteroides</taxon>
    </lineage>
</organism>
<name>L0K8P6_HALHC</name>
<dbReference type="InterPro" id="IPR041854">
    <property type="entry name" value="BFD-like_2Fe2S-bd_dom_sf"/>
</dbReference>
<reference evidence="4" key="1">
    <citation type="submission" date="2012-02" db="EMBL/GenBank/DDBJ databases">
        <title>The complete genome of Halobacteroides halobius DSM 5150.</title>
        <authorList>
            <person name="Lucas S."/>
            <person name="Copeland A."/>
            <person name="Lapidus A."/>
            <person name="Glavina del Rio T."/>
            <person name="Dalin E."/>
            <person name="Tice H."/>
            <person name="Bruce D."/>
            <person name="Goodwin L."/>
            <person name="Pitluck S."/>
            <person name="Peters L."/>
            <person name="Mikhailova N."/>
            <person name="Gu W."/>
            <person name="Kyrpides N."/>
            <person name="Mavromatis K."/>
            <person name="Ivanova N."/>
            <person name="Brettin T."/>
            <person name="Detter J.C."/>
            <person name="Han C."/>
            <person name="Larimer F."/>
            <person name="Land M."/>
            <person name="Hauser L."/>
            <person name="Markowitz V."/>
            <person name="Cheng J.-F."/>
            <person name="Hugenholtz P."/>
            <person name="Woyke T."/>
            <person name="Wu D."/>
            <person name="Tindall B."/>
            <person name="Pomrenke H."/>
            <person name="Brambilla E."/>
            <person name="Klenk H.-P."/>
            <person name="Eisen J.A."/>
        </authorList>
    </citation>
    <scope>NUCLEOTIDE SEQUENCE [LARGE SCALE GENOMIC DNA]</scope>
    <source>
        <strain evidence="4">ATCC 35273 / DSM 5150 / MD-1</strain>
    </source>
</reference>
<gene>
    <name evidence="3" type="ordered locus">Halha_0949</name>
</gene>
<dbReference type="Pfam" id="PF04324">
    <property type="entry name" value="Fer2_BFD"/>
    <property type="match status" value="1"/>
</dbReference>
<evidence type="ECO:0000259" key="2">
    <source>
        <dbReference type="Pfam" id="PF18423"/>
    </source>
</evidence>
<dbReference type="OrthoDB" id="95698at2"/>
<dbReference type="Gene3D" id="1.10.10.1100">
    <property type="entry name" value="BFD-like [2Fe-2S]-binding domain"/>
    <property type="match status" value="1"/>
</dbReference>
<dbReference type="eggNOG" id="COG2906">
    <property type="taxonomic scope" value="Bacteria"/>
</dbReference>
<dbReference type="RefSeq" id="WP_015326635.1">
    <property type="nucleotide sequence ID" value="NC_019978.1"/>
</dbReference>
<dbReference type="STRING" id="748449.Halha_0949"/>
<dbReference type="Gene3D" id="2.20.25.270">
    <property type="match status" value="1"/>
</dbReference>
<dbReference type="EMBL" id="CP003359">
    <property type="protein sequence ID" value="AGB40910.1"/>
    <property type="molecule type" value="Genomic_DNA"/>
</dbReference>
<evidence type="ECO:0000313" key="4">
    <source>
        <dbReference type="Proteomes" id="UP000010880"/>
    </source>
</evidence>
<dbReference type="HOGENOM" id="CLU_115326_1_0_9"/>
<accession>L0K8P6</accession>